<keyword evidence="1" id="KW-0285">Flavoprotein</keyword>
<dbReference type="InterPro" id="IPR029039">
    <property type="entry name" value="Flavoprotein-like_sf"/>
</dbReference>
<dbReference type="AlphaFoldDB" id="A0A3D9ZBN2"/>
<dbReference type="Gene3D" id="3.40.50.360">
    <property type="match status" value="1"/>
</dbReference>
<evidence type="ECO:0000256" key="2">
    <source>
        <dbReference type="ARBA" id="ARBA00022643"/>
    </source>
</evidence>
<organism evidence="5 6">
    <name type="scientific">Asanoa ferruginea</name>
    <dbReference type="NCBI Taxonomy" id="53367"/>
    <lineage>
        <taxon>Bacteria</taxon>
        <taxon>Bacillati</taxon>
        <taxon>Actinomycetota</taxon>
        <taxon>Actinomycetes</taxon>
        <taxon>Micromonosporales</taxon>
        <taxon>Micromonosporaceae</taxon>
        <taxon>Asanoa</taxon>
    </lineage>
</organism>
<dbReference type="OrthoDB" id="1643408at2"/>
<name>A0A3D9ZBN2_9ACTN</name>
<dbReference type="Pfam" id="PF03358">
    <property type="entry name" value="FMN_red"/>
    <property type="match status" value="1"/>
</dbReference>
<dbReference type="EMBL" id="QUMQ01000001">
    <property type="protein sequence ID" value="REF94647.1"/>
    <property type="molecule type" value="Genomic_DNA"/>
</dbReference>
<reference evidence="5 6" key="1">
    <citation type="submission" date="2018-08" db="EMBL/GenBank/DDBJ databases">
        <title>Sequencing the genomes of 1000 actinobacteria strains.</title>
        <authorList>
            <person name="Klenk H.-P."/>
        </authorList>
    </citation>
    <scope>NUCLEOTIDE SEQUENCE [LARGE SCALE GENOMIC DNA]</scope>
    <source>
        <strain evidence="5 6">DSM 44099</strain>
    </source>
</reference>
<protein>
    <submittedName>
        <fullName evidence="5">FMN reductase</fullName>
    </submittedName>
</protein>
<dbReference type="Proteomes" id="UP000256913">
    <property type="component" value="Unassembled WGS sequence"/>
</dbReference>
<dbReference type="InterPro" id="IPR005025">
    <property type="entry name" value="FMN_Rdtase-like_dom"/>
</dbReference>
<dbReference type="SUPFAM" id="SSF52218">
    <property type="entry name" value="Flavoproteins"/>
    <property type="match status" value="1"/>
</dbReference>
<feature type="domain" description="NADPH-dependent FMN reductase-like" evidence="4">
    <location>
        <begin position="1"/>
        <end position="137"/>
    </location>
</feature>
<dbReference type="GO" id="GO:0016491">
    <property type="term" value="F:oxidoreductase activity"/>
    <property type="evidence" value="ECO:0007669"/>
    <property type="project" value="UniProtKB-KW"/>
</dbReference>
<evidence type="ECO:0000256" key="1">
    <source>
        <dbReference type="ARBA" id="ARBA00022630"/>
    </source>
</evidence>
<sequence>MTAVALIGNPRPGSRTRSLAVAVLGELAVRVGLDDHRELELSELVGITFGPAPAIAPAPVDDPFALVRAARLLVVATPTYKGTYTGLLKVFLDRFGHRELAGVVAVPVAIAASEAHRLSVGRALTDLLIELGATVSAPPLAILEPEAANPAEAAAKWATDHGDAVAAALVTAR</sequence>
<keyword evidence="3" id="KW-0560">Oxidoreductase</keyword>
<dbReference type="InterPro" id="IPR051814">
    <property type="entry name" value="NAD(P)H-dep_FMN_reductase"/>
</dbReference>
<evidence type="ECO:0000313" key="5">
    <source>
        <dbReference type="EMBL" id="REF94647.1"/>
    </source>
</evidence>
<keyword evidence="2" id="KW-0288">FMN</keyword>
<accession>A0A3D9ZBN2</accession>
<proteinExistence type="predicted"/>
<dbReference type="PANTHER" id="PTHR43408">
    <property type="entry name" value="FMN REDUCTASE (NADPH)"/>
    <property type="match status" value="1"/>
</dbReference>
<evidence type="ECO:0000259" key="4">
    <source>
        <dbReference type="Pfam" id="PF03358"/>
    </source>
</evidence>
<keyword evidence="6" id="KW-1185">Reference proteome</keyword>
<dbReference type="PANTHER" id="PTHR43408:SF2">
    <property type="entry name" value="FMN REDUCTASE (NADPH)"/>
    <property type="match status" value="1"/>
</dbReference>
<evidence type="ECO:0000256" key="3">
    <source>
        <dbReference type="ARBA" id="ARBA00023002"/>
    </source>
</evidence>
<dbReference type="RefSeq" id="WP_116066429.1">
    <property type="nucleotide sequence ID" value="NZ_BONB01000092.1"/>
</dbReference>
<evidence type="ECO:0000313" key="6">
    <source>
        <dbReference type="Proteomes" id="UP000256913"/>
    </source>
</evidence>
<gene>
    <name evidence="5" type="ORF">DFJ67_0587</name>
</gene>
<comment type="caution">
    <text evidence="5">The sequence shown here is derived from an EMBL/GenBank/DDBJ whole genome shotgun (WGS) entry which is preliminary data.</text>
</comment>